<keyword evidence="5" id="KW-0564">Palmitate</keyword>
<evidence type="ECO:0000256" key="7">
    <source>
        <dbReference type="SAM" id="SignalP"/>
    </source>
</evidence>
<keyword evidence="3 7" id="KW-0732">Signal</keyword>
<feature type="chain" id="PRO_5045708248" evidence="7">
    <location>
        <begin position="19"/>
        <end position="45"/>
    </location>
</feature>
<dbReference type="Proteomes" id="UP001500791">
    <property type="component" value="Unassembled WGS sequence"/>
</dbReference>
<keyword evidence="2" id="KW-1003">Cell membrane</keyword>
<evidence type="ECO:0000256" key="2">
    <source>
        <dbReference type="ARBA" id="ARBA00022475"/>
    </source>
</evidence>
<proteinExistence type="inferred from homology"/>
<reference evidence="8 9" key="1">
    <citation type="journal article" date="2019" name="Int. J. Syst. Evol. Microbiol.">
        <title>The Global Catalogue of Microorganisms (GCM) 10K type strain sequencing project: providing services to taxonomists for standard genome sequencing and annotation.</title>
        <authorList>
            <consortium name="The Broad Institute Genomics Platform"/>
            <consortium name="The Broad Institute Genome Sequencing Center for Infectious Disease"/>
            <person name="Wu L."/>
            <person name="Ma J."/>
        </authorList>
    </citation>
    <scope>NUCLEOTIDE SEQUENCE [LARGE SCALE GENOMIC DNA]</scope>
    <source>
        <strain evidence="8 9">JCM 13476</strain>
    </source>
</reference>
<comment type="similarity">
    <text evidence="1">Belongs to the EcnA/EcnB lipoprotein family.</text>
</comment>
<feature type="signal peptide" evidence="7">
    <location>
        <begin position="1"/>
        <end position="18"/>
    </location>
</feature>
<dbReference type="RefSeq" id="WP_167178494.1">
    <property type="nucleotide sequence ID" value="NZ_BAAAEJ010000002.1"/>
</dbReference>
<gene>
    <name evidence="8" type="ORF">GCM10009093_02220</name>
</gene>
<evidence type="ECO:0000256" key="3">
    <source>
        <dbReference type="ARBA" id="ARBA00022729"/>
    </source>
</evidence>
<evidence type="ECO:0000256" key="1">
    <source>
        <dbReference type="ARBA" id="ARBA00010296"/>
    </source>
</evidence>
<evidence type="ECO:0000256" key="4">
    <source>
        <dbReference type="ARBA" id="ARBA00023136"/>
    </source>
</evidence>
<dbReference type="PROSITE" id="PS51257">
    <property type="entry name" value="PROKAR_LIPOPROTEIN"/>
    <property type="match status" value="1"/>
</dbReference>
<dbReference type="Pfam" id="PF08085">
    <property type="entry name" value="Entericidin"/>
    <property type="match status" value="1"/>
</dbReference>
<dbReference type="EMBL" id="BAAAEJ010000002">
    <property type="protein sequence ID" value="GAA0378710.1"/>
    <property type="molecule type" value="Genomic_DNA"/>
</dbReference>
<protein>
    <submittedName>
        <fullName evidence="8">Entericidin A/B family lipoprotein</fullName>
    </submittedName>
</protein>
<keyword evidence="9" id="KW-1185">Reference proteome</keyword>
<organism evidence="8 9">
    <name type="scientific">Brevundimonas terrae</name>
    <dbReference type="NCBI Taxonomy" id="363631"/>
    <lineage>
        <taxon>Bacteria</taxon>
        <taxon>Pseudomonadati</taxon>
        <taxon>Pseudomonadota</taxon>
        <taxon>Alphaproteobacteria</taxon>
        <taxon>Caulobacterales</taxon>
        <taxon>Caulobacteraceae</taxon>
        <taxon>Brevundimonas</taxon>
    </lineage>
</organism>
<evidence type="ECO:0000313" key="9">
    <source>
        <dbReference type="Proteomes" id="UP001500791"/>
    </source>
</evidence>
<sequence>MRKIIALGMIAAALAVSACNTVAGIGRDVQAAGRAVTNGSEQAKR</sequence>
<keyword evidence="4" id="KW-0472">Membrane</keyword>
<comment type="caution">
    <text evidence="8">The sequence shown here is derived from an EMBL/GenBank/DDBJ whole genome shotgun (WGS) entry which is preliminary data.</text>
</comment>
<accession>A0ABN0Y0Q2</accession>
<evidence type="ECO:0000256" key="5">
    <source>
        <dbReference type="ARBA" id="ARBA00023139"/>
    </source>
</evidence>
<dbReference type="InterPro" id="IPR012556">
    <property type="entry name" value="Entericidin"/>
</dbReference>
<name>A0ABN0Y0Q2_9CAUL</name>
<evidence type="ECO:0000256" key="6">
    <source>
        <dbReference type="ARBA" id="ARBA00023288"/>
    </source>
</evidence>
<evidence type="ECO:0000313" key="8">
    <source>
        <dbReference type="EMBL" id="GAA0378710.1"/>
    </source>
</evidence>
<keyword evidence="6 8" id="KW-0449">Lipoprotein</keyword>